<dbReference type="PROSITE" id="PS51294">
    <property type="entry name" value="HTH_MYB"/>
    <property type="match status" value="1"/>
</dbReference>
<dbReference type="Pfam" id="PF08558">
    <property type="entry name" value="TRF"/>
    <property type="match status" value="1"/>
</dbReference>
<dbReference type="AlphaFoldDB" id="J7RQX5"/>
<keyword evidence="2" id="KW-0539">Nucleus</keyword>
<feature type="region of interest" description="Disordered" evidence="4">
    <location>
        <begin position="1"/>
        <end position="23"/>
    </location>
</feature>
<dbReference type="GO" id="GO:0001015">
    <property type="term" value="P:snoRNA transcription by RNA polymerase II"/>
    <property type="evidence" value="ECO:0007669"/>
    <property type="project" value="EnsemblFungi"/>
</dbReference>
<proteinExistence type="predicted"/>
<evidence type="ECO:0000259" key="6">
    <source>
        <dbReference type="PROSITE" id="PS51294"/>
    </source>
</evidence>
<dbReference type="Gene3D" id="1.10.10.60">
    <property type="entry name" value="Homeodomain-like"/>
    <property type="match status" value="1"/>
</dbReference>
<dbReference type="PANTHER" id="PTHR47807:SF1">
    <property type="entry name" value="PROTEIN TBF1"/>
    <property type="match status" value="1"/>
</dbReference>
<dbReference type="InterPro" id="IPR001005">
    <property type="entry name" value="SANT/Myb"/>
</dbReference>
<feature type="region of interest" description="Disordered" evidence="4">
    <location>
        <begin position="366"/>
        <end position="414"/>
    </location>
</feature>
<dbReference type="InterPro" id="IPR052833">
    <property type="entry name" value="Telomeric_DNA-bd_trans-reg"/>
</dbReference>
<dbReference type="KEGG" id="kng:KNAG_0J01470"/>
<reference evidence="7 8" key="1">
    <citation type="journal article" date="2011" name="Proc. Natl. Acad. Sci. U.S.A.">
        <title>Evolutionary erosion of yeast sex chromosomes by mating-type switching accidents.</title>
        <authorList>
            <person name="Gordon J.L."/>
            <person name="Armisen D."/>
            <person name="Proux-Wera E."/>
            <person name="Oheigeartaigh S.S."/>
            <person name="Byrne K.P."/>
            <person name="Wolfe K.H."/>
        </authorList>
    </citation>
    <scope>NUCLEOTIDE SEQUENCE [LARGE SCALE GENOMIC DNA]</scope>
    <source>
        <strain evidence="8">ATCC MYA-139 / BCRC 22969 / CBS 8797 / CCRC 22969 / KCTC 17520 / NBRC 10181 / NCYC 3082</strain>
    </source>
</reference>
<dbReference type="OrthoDB" id="3366990at2759"/>
<dbReference type="EMBL" id="HE978323">
    <property type="protein sequence ID" value="CCK72228.1"/>
    <property type="molecule type" value="Genomic_DNA"/>
</dbReference>
<dbReference type="GO" id="GO:0003691">
    <property type="term" value="F:double-stranded telomeric DNA binding"/>
    <property type="evidence" value="ECO:0007669"/>
    <property type="project" value="TreeGrafter"/>
</dbReference>
<feature type="region of interest" description="Disordered" evidence="4">
    <location>
        <begin position="561"/>
        <end position="634"/>
    </location>
</feature>
<evidence type="ECO:0000259" key="5">
    <source>
        <dbReference type="PROSITE" id="PS50090"/>
    </source>
</evidence>
<evidence type="ECO:0000313" key="7">
    <source>
        <dbReference type="EMBL" id="CCK72228.1"/>
    </source>
</evidence>
<dbReference type="Pfam" id="PF00249">
    <property type="entry name" value="Myb_DNA-binding"/>
    <property type="match status" value="1"/>
</dbReference>
<name>J7RQX5_HUIN7</name>
<evidence type="ECO:0000256" key="3">
    <source>
        <dbReference type="ARBA" id="ARBA00023306"/>
    </source>
</evidence>
<dbReference type="FunFam" id="1.10.10.60:FF:000137">
    <property type="entry name" value="MYB DNA binding protein"/>
    <property type="match status" value="1"/>
</dbReference>
<dbReference type="CDD" id="cd11660">
    <property type="entry name" value="SANT_TRF"/>
    <property type="match status" value="1"/>
</dbReference>
<feature type="region of interest" description="Disordered" evidence="4">
    <location>
        <begin position="427"/>
        <end position="449"/>
    </location>
</feature>
<dbReference type="GO" id="GO:0042803">
    <property type="term" value="F:protein homodimerization activity"/>
    <property type="evidence" value="ECO:0007669"/>
    <property type="project" value="InterPro"/>
</dbReference>
<evidence type="ECO:0000256" key="1">
    <source>
        <dbReference type="ARBA" id="ARBA00023125"/>
    </source>
</evidence>
<dbReference type="GO" id="GO:0000981">
    <property type="term" value="F:DNA-binding transcription factor activity, RNA polymerase II-specific"/>
    <property type="evidence" value="ECO:0007669"/>
    <property type="project" value="EnsemblFungi"/>
</dbReference>
<dbReference type="InterPro" id="IPR017930">
    <property type="entry name" value="Myb_dom"/>
</dbReference>
<sequence>MGRNNETEYVSVESSAANNNNNNGNGYIGDGAAIANEVGKVEEETAVNNCESLNRFNSIIQLLPLRTRLTISSLCLLDNVSTQMLRFLLFNANSPQVLAMFTDAANYLNSSETETFQVLLQLFKQVRLIYNARSPLLNVHDVAPGLWFPNSPPPLLLRGHEAFIIAAIRKTNLLTFILTTLNCFNYGFDLLQNTFLDIFCPNTLYTGTTTTDQNGKFLKSQAILYLDLKTQAYISGLKPHEDENQCVTEESVSELLDIIFPNDLPDKLVARRTGAQVQASNETLTTSERDFIDRCIRRKENLSRFSDTKELGESYDWNHFIKELLDYCNKNMGLIIWGQKGRGKSPLFMFDTEEFDPQVLYASGAAEVSPRTTTSEPTKKKKQKQNKKTMTAAEKKMATTPQEPGTNASQTRDHTDVTLENVDEALVGGPDSTAGEGYAAMPLDPTDRSKRNNAMTEYIVNAAVAASGTNGIKKLKSKRTWSKDEEDALVEGLRVVGSSWSKILDLYGPGGKVSESLKNRTQVQLKDKARNWKLQYLKNNRELPEYLIKVTGNLENINRSKKKAKPSALAPTPAPAPEPLSTLEESQIDDRRMSEAEMLDPAAARRIDQDPSDGLFDGTNTESAEFDPNLETSM</sequence>
<protein>
    <submittedName>
        <fullName evidence="7">Uncharacterized protein</fullName>
    </submittedName>
</protein>
<accession>J7RQX5</accession>
<reference evidence="8" key="2">
    <citation type="submission" date="2012-08" db="EMBL/GenBank/DDBJ databases">
        <title>Genome sequence of Kazachstania naganishii.</title>
        <authorList>
            <person name="Gordon J.L."/>
            <person name="Armisen D."/>
            <person name="Proux-Wera E."/>
            <person name="OhEigeartaigh S.S."/>
            <person name="Byrne K.P."/>
            <person name="Wolfe K.H."/>
        </authorList>
    </citation>
    <scope>NUCLEOTIDE SEQUENCE [LARGE SCALE GENOMIC DNA]</scope>
    <source>
        <strain evidence="8">ATCC MYA-139 / BCRC 22969 / CBS 8797 / CCRC 22969 / KCTC 17520 / NBRC 10181 / NCYC 3082</strain>
    </source>
</reference>
<organism evidence="7 8">
    <name type="scientific">Huiozyma naganishii (strain ATCC MYA-139 / BCRC 22969 / CBS 8797 / KCTC 17520 / NBRC 10181 / NCYC 3082 / Yp74L-3)</name>
    <name type="common">Yeast</name>
    <name type="synonym">Kazachstania naganishii</name>
    <dbReference type="NCBI Taxonomy" id="1071383"/>
    <lineage>
        <taxon>Eukaryota</taxon>
        <taxon>Fungi</taxon>
        <taxon>Dikarya</taxon>
        <taxon>Ascomycota</taxon>
        <taxon>Saccharomycotina</taxon>
        <taxon>Saccharomycetes</taxon>
        <taxon>Saccharomycetales</taxon>
        <taxon>Saccharomycetaceae</taxon>
        <taxon>Huiozyma</taxon>
    </lineage>
</organism>
<dbReference type="GO" id="GO:0010833">
    <property type="term" value="P:telomere maintenance via telomere lengthening"/>
    <property type="evidence" value="ECO:0007669"/>
    <property type="project" value="EnsemblFungi"/>
</dbReference>
<feature type="compositionally biased region" description="Polar residues" evidence="4">
    <location>
        <begin position="401"/>
        <end position="410"/>
    </location>
</feature>
<dbReference type="OMA" id="IQEQQIH"/>
<dbReference type="GO" id="GO:0000781">
    <property type="term" value="C:chromosome, telomeric region"/>
    <property type="evidence" value="ECO:0007669"/>
    <property type="project" value="EnsemblFungi"/>
</dbReference>
<feature type="domain" description="HTH myb-type" evidence="6">
    <location>
        <begin position="473"/>
        <end position="529"/>
    </location>
</feature>
<evidence type="ECO:0000313" key="8">
    <source>
        <dbReference type="Proteomes" id="UP000006310"/>
    </source>
</evidence>
<dbReference type="RefSeq" id="XP_022466473.1">
    <property type="nucleotide sequence ID" value="XM_022610148.1"/>
</dbReference>
<keyword evidence="3" id="KW-0131">Cell cycle</keyword>
<dbReference type="Proteomes" id="UP000006310">
    <property type="component" value="Chromosome 10"/>
</dbReference>
<dbReference type="SMART" id="SM00717">
    <property type="entry name" value="SANT"/>
    <property type="match status" value="1"/>
</dbReference>
<evidence type="ECO:0000256" key="4">
    <source>
        <dbReference type="SAM" id="MobiDB-lite"/>
    </source>
</evidence>
<dbReference type="eggNOG" id="ENOG502QRT9">
    <property type="taxonomic scope" value="Eukaryota"/>
</dbReference>
<dbReference type="PROSITE" id="PS50090">
    <property type="entry name" value="MYB_LIKE"/>
    <property type="match status" value="1"/>
</dbReference>
<feature type="domain" description="Myb-like" evidence="5">
    <location>
        <begin position="473"/>
        <end position="525"/>
    </location>
</feature>
<dbReference type="InterPro" id="IPR009057">
    <property type="entry name" value="Homeodomain-like_sf"/>
</dbReference>
<dbReference type="HOGENOM" id="CLU_008791_4_0_1"/>
<keyword evidence="8" id="KW-1185">Reference proteome</keyword>
<dbReference type="GO" id="GO:0006338">
    <property type="term" value="P:chromatin remodeling"/>
    <property type="evidence" value="ECO:0007669"/>
    <property type="project" value="EnsemblFungi"/>
</dbReference>
<gene>
    <name evidence="7" type="primary">KNAG0J01470</name>
    <name evidence="7" type="ordered locus">KNAG_0J01470</name>
</gene>
<dbReference type="InterPro" id="IPR013867">
    <property type="entry name" value="Telomere_rpt-bd_fac_dimer_dom"/>
</dbReference>
<dbReference type="GeneID" id="34527983"/>
<keyword evidence="1" id="KW-0238">DNA-binding</keyword>
<dbReference type="GO" id="GO:0032211">
    <property type="term" value="P:negative regulation of telomere maintenance via telomerase"/>
    <property type="evidence" value="ECO:0007669"/>
    <property type="project" value="EnsemblFungi"/>
</dbReference>
<dbReference type="GO" id="GO:0043035">
    <property type="term" value="F:chromatin insulator sequence binding"/>
    <property type="evidence" value="ECO:0007669"/>
    <property type="project" value="EnsemblFungi"/>
</dbReference>
<evidence type="ECO:0000256" key="2">
    <source>
        <dbReference type="ARBA" id="ARBA00023242"/>
    </source>
</evidence>
<dbReference type="PANTHER" id="PTHR47807">
    <property type="entry name" value="PROTEIN TBF1"/>
    <property type="match status" value="1"/>
</dbReference>
<dbReference type="STRING" id="1071383.J7RQX5"/>
<dbReference type="SUPFAM" id="SSF46689">
    <property type="entry name" value="Homeodomain-like"/>
    <property type="match status" value="1"/>
</dbReference>
<dbReference type="GO" id="GO:0000978">
    <property type="term" value="F:RNA polymerase II cis-regulatory region sequence-specific DNA binding"/>
    <property type="evidence" value="ECO:0007669"/>
    <property type="project" value="EnsemblFungi"/>
</dbReference>